<dbReference type="InterPro" id="IPR003615">
    <property type="entry name" value="HNH_nuc"/>
</dbReference>
<reference evidence="4 5" key="1">
    <citation type="journal article" date="2013" name="ISME J.">
        <title>A metabolic model for members of the genus Tetrasphaera involved in enhanced biological phosphorus removal.</title>
        <authorList>
            <person name="Kristiansen R."/>
            <person name="Nguyen H.T.T."/>
            <person name="Saunders A.M."/>
            <person name="Nielsen J.L."/>
            <person name="Wimmer R."/>
            <person name="Le V.Q."/>
            <person name="McIlroy S.J."/>
            <person name="Petrovski S."/>
            <person name="Seviour R.J."/>
            <person name="Calteau A."/>
            <person name="Nielsen K.L."/>
            <person name="Nielsen P.H."/>
        </authorList>
    </citation>
    <scope>NUCLEOTIDE SEQUENCE [LARGE SCALE GENOMIC DNA]</scope>
    <source>
        <strain evidence="4 5">Ben 74</strain>
    </source>
</reference>
<feature type="region of interest" description="Disordered" evidence="2">
    <location>
        <begin position="176"/>
        <end position="245"/>
    </location>
</feature>
<dbReference type="SMART" id="SM00507">
    <property type="entry name" value="HNHc"/>
    <property type="match status" value="1"/>
</dbReference>
<evidence type="ECO:0000313" key="4">
    <source>
        <dbReference type="EMBL" id="CCI54384.1"/>
    </source>
</evidence>
<gene>
    <name evidence="4" type="ORF">BN13_70008</name>
</gene>
<proteinExistence type="inferred from homology"/>
<feature type="domain" description="HNH nuclease" evidence="3">
    <location>
        <begin position="374"/>
        <end position="425"/>
    </location>
</feature>
<dbReference type="GO" id="GO:0003676">
    <property type="term" value="F:nucleic acid binding"/>
    <property type="evidence" value="ECO:0007669"/>
    <property type="project" value="InterPro"/>
</dbReference>
<dbReference type="Proteomes" id="UP000035720">
    <property type="component" value="Unassembled WGS sequence"/>
</dbReference>
<dbReference type="GO" id="GO:0004519">
    <property type="term" value="F:endonuclease activity"/>
    <property type="evidence" value="ECO:0007669"/>
    <property type="project" value="InterPro"/>
</dbReference>
<comment type="similarity">
    <text evidence="1">Belongs to the Rv1128c/1148c/1588c/1702c/1945/3466 family.</text>
</comment>
<feature type="region of interest" description="Disordered" evidence="2">
    <location>
        <begin position="137"/>
        <end position="159"/>
    </location>
</feature>
<dbReference type="Pfam" id="PF02720">
    <property type="entry name" value="DUF222"/>
    <property type="match status" value="1"/>
</dbReference>
<feature type="region of interest" description="Disordered" evidence="2">
    <location>
        <begin position="441"/>
        <end position="472"/>
    </location>
</feature>
<evidence type="ECO:0000259" key="3">
    <source>
        <dbReference type="SMART" id="SM00507"/>
    </source>
</evidence>
<name>A0A077MCS1_9MICO</name>
<dbReference type="CDD" id="cd00085">
    <property type="entry name" value="HNHc"/>
    <property type="match status" value="1"/>
</dbReference>
<evidence type="ECO:0000256" key="2">
    <source>
        <dbReference type="SAM" id="MobiDB-lite"/>
    </source>
</evidence>
<feature type="compositionally biased region" description="Low complexity" evidence="2">
    <location>
        <begin position="176"/>
        <end position="194"/>
    </location>
</feature>
<dbReference type="AlphaFoldDB" id="A0A077MCS1"/>
<sequence>MRVLAFPDPPTPLDRDELWDQVTEVAGQVNLLHARLVDLTVQLIDTDAWGGDGIRSPEHWLALRAGLSPSTATQLTTVARARTRLPALSALVDAGRLSLDQSATVAARVPAAYAESVCELAPLMTVTQLRRVVSRYPFDPDEPATPAGATDAACGGEDTADNNINASAVAATTDTGAGTAGTAQTGADASGTTDSGPVNSGPANTDLANTDPTNSESACAGSGSAFAPGDPGLRTTLPDEPGRACQPSRVTAVWDEGRYVLRADLDAADGALLEMALREAKDALFTASNPDATIADALVEIASRSLGAVESPARASHYRVYVHMDTEGAWVNARGTLAFHLASRLACTADAAALWHTQGLPISVGRSQRATPERLRRLVEDRDRGCAFPGCPATRFVEIHHVRHWAEGGGTDYDNLISLCPHHHDAPFAFHNRHGLLIRATPPSPTRPPRAATAAGSATPDGTSRASAFQPPLGARVNNNWIEFRKRDARNPHNGSWDDGDAPASRGPTAR</sequence>
<feature type="compositionally biased region" description="Low complexity" evidence="2">
    <location>
        <begin position="449"/>
        <end position="464"/>
    </location>
</feature>
<feature type="region of interest" description="Disordered" evidence="2">
    <location>
        <begin position="484"/>
        <end position="511"/>
    </location>
</feature>
<evidence type="ECO:0000313" key="5">
    <source>
        <dbReference type="Proteomes" id="UP000035720"/>
    </source>
</evidence>
<accession>A0A077MCS1</accession>
<dbReference type="GO" id="GO:0008270">
    <property type="term" value="F:zinc ion binding"/>
    <property type="evidence" value="ECO:0007669"/>
    <property type="project" value="InterPro"/>
</dbReference>
<feature type="compositionally biased region" description="Polar residues" evidence="2">
    <location>
        <begin position="195"/>
        <end position="217"/>
    </location>
</feature>
<dbReference type="EMBL" id="CAJC01000183">
    <property type="protein sequence ID" value="CCI54384.1"/>
    <property type="molecule type" value="Genomic_DNA"/>
</dbReference>
<dbReference type="InterPro" id="IPR003870">
    <property type="entry name" value="DUF222"/>
</dbReference>
<organism evidence="4 5">
    <name type="scientific">Nostocoides jenkinsii Ben 74</name>
    <dbReference type="NCBI Taxonomy" id="1193518"/>
    <lineage>
        <taxon>Bacteria</taxon>
        <taxon>Bacillati</taxon>
        <taxon>Actinomycetota</taxon>
        <taxon>Actinomycetes</taxon>
        <taxon>Micrococcales</taxon>
        <taxon>Intrasporangiaceae</taxon>
        <taxon>Nostocoides</taxon>
    </lineage>
</organism>
<dbReference type="STRING" id="1193518.BN13_70008"/>
<dbReference type="InterPro" id="IPR002711">
    <property type="entry name" value="HNH"/>
</dbReference>
<dbReference type="OrthoDB" id="3541361at2"/>
<keyword evidence="5" id="KW-1185">Reference proteome</keyword>
<protein>
    <recommendedName>
        <fullName evidence="3">HNH nuclease domain-containing protein</fullName>
    </recommendedName>
</protein>
<comment type="caution">
    <text evidence="4">The sequence shown here is derived from an EMBL/GenBank/DDBJ whole genome shotgun (WGS) entry which is preliminary data.</text>
</comment>
<evidence type="ECO:0000256" key="1">
    <source>
        <dbReference type="ARBA" id="ARBA00023450"/>
    </source>
</evidence>
<dbReference type="Pfam" id="PF01844">
    <property type="entry name" value="HNH"/>
    <property type="match status" value="1"/>
</dbReference>